<dbReference type="PANTHER" id="PTHR28242">
    <property type="entry name" value="PHOSPHORELAY INTERMEDIATE PROTEIN YPD1"/>
    <property type="match status" value="1"/>
</dbReference>
<dbReference type="VEuPathDB" id="FungiDB:CTRG_05488"/>
<dbReference type="SUPFAM" id="SSF47226">
    <property type="entry name" value="Histidine-containing phosphotransfer domain, HPT domain"/>
    <property type="match status" value="1"/>
</dbReference>
<keyword evidence="1" id="KW-0597">Phosphoprotein</keyword>
<dbReference type="RefSeq" id="XP_002551190.1">
    <property type="nucleotide sequence ID" value="XM_002551144.1"/>
</dbReference>
<reference evidence="4 5" key="1">
    <citation type="journal article" date="2009" name="Nature">
        <title>Evolution of pathogenicity and sexual reproduction in eight Candida genomes.</title>
        <authorList>
            <person name="Butler G."/>
            <person name="Rasmussen M.D."/>
            <person name="Lin M.F."/>
            <person name="Santos M.A."/>
            <person name="Sakthikumar S."/>
            <person name="Munro C.A."/>
            <person name="Rheinbay E."/>
            <person name="Grabherr M."/>
            <person name="Forche A."/>
            <person name="Reedy J.L."/>
            <person name="Agrafioti I."/>
            <person name="Arnaud M.B."/>
            <person name="Bates S."/>
            <person name="Brown A.J."/>
            <person name="Brunke S."/>
            <person name="Costanzo M.C."/>
            <person name="Fitzpatrick D.A."/>
            <person name="de Groot P.W."/>
            <person name="Harris D."/>
            <person name="Hoyer L.L."/>
            <person name="Hube B."/>
            <person name="Klis F.M."/>
            <person name="Kodira C."/>
            <person name="Lennard N."/>
            <person name="Logue M.E."/>
            <person name="Martin R."/>
            <person name="Neiman A.M."/>
            <person name="Nikolaou E."/>
            <person name="Quail M.A."/>
            <person name="Quinn J."/>
            <person name="Santos M.C."/>
            <person name="Schmitzberger F.F."/>
            <person name="Sherlock G."/>
            <person name="Shah P."/>
            <person name="Silverstein K.A."/>
            <person name="Skrzypek M.S."/>
            <person name="Soll D."/>
            <person name="Staggs R."/>
            <person name="Stansfield I."/>
            <person name="Stumpf M.P."/>
            <person name="Sudbery P.E."/>
            <person name="Srikantha T."/>
            <person name="Zeng Q."/>
            <person name="Berman J."/>
            <person name="Berriman M."/>
            <person name="Heitman J."/>
            <person name="Gow N.A."/>
            <person name="Lorenz M.C."/>
            <person name="Birren B.W."/>
            <person name="Kellis M."/>
            <person name="Cuomo C.A."/>
        </authorList>
    </citation>
    <scope>NUCLEOTIDE SEQUENCE [LARGE SCALE GENOMIC DNA]</scope>
    <source>
        <strain evidence="5">ATCC MYA-3404 / T1</strain>
    </source>
</reference>
<dbReference type="InterPro" id="IPR045871">
    <property type="entry name" value="AHP1-5/YPD1"/>
</dbReference>
<dbReference type="InterPro" id="IPR008207">
    <property type="entry name" value="Sig_transdc_His_kin_Hpt_dom"/>
</dbReference>
<gene>
    <name evidence="4" type="ORF">CTRG_05488</name>
</gene>
<dbReference type="InterPro" id="IPR036641">
    <property type="entry name" value="HPT_dom_sf"/>
</dbReference>
<dbReference type="GO" id="GO:0009927">
    <property type="term" value="F:histidine phosphotransfer kinase activity"/>
    <property type="evidence" value="ECO:0007669"/>
    <property type="project" value="InterPro"/>
</dbReference>
<dbReference type="HOGENOM" id="CLU_085158_2_0_1"/>
<dbReference type="STRING" id="294747.C5MHD4"/>
<dbReference type="CDD" id="cd00088">
    <property type="entry name" value="HPT"/>
    <property type="match status" value="1"/>
</dbReference>
<dbReference type="PROSITE" id="PS50894">
    <property type="entry name" value="HPT"/>
    <property type="match status" value="1"/>
</dbReference>
<dbReference type="SMART" id="SM00073">
    <property type="entry name" value="HPT"/>
    <property type="match status" value="1"/>
</dbReference>
<dbReference type="PANTHER" id="PTHR28242:SF52">
    <property type="entry name" value="PHOSPHORELAY INTERMEDIATE PROTEIN YPD1"/>
    <property type="match status" value="1"/>
</dbReference>
<evidence type="ECO:0000259" key="3">
    <source>
        <dbReference type="PROSITE" id="PS50894"/>
    </source>
</evidence>
<dbReference type="Proteomes" id="UP000002037">
    <property type="component" value="Unassembled WGS sequence"/>
</dbReference>
<dbReference type="AlphaFoldDB" id="C5MHD4"/>
<dbReference type="EMBL" id="GG692402">
    <property type="protein sequence ID" value="EER31036.1"/>
    <property type="molecule type" value="Genomic_DNA"/>
</dbReference>
<feature type="compositionally biased region" description="Low complexity" evidence="2">
    <location>
        <begin position="129"/>
        <end position="142"/>
    </location>
</feature>
<dbReference type="GO" id="GO:0005737">
    <property type="term" value="C:cytoplasm"/>
    <property type="evidence" value="ECO:0007669"/>
    <property type="project" value="TreeGrafter"/>
</dbReference>
<feature type="modified residue" description="Phosphohistidine" evidence="1">
    <location>
        <position position="69"/>
    </location>
</feature>
<dbReference type="GeneID" id="8300546"/>
<evidence type="ECO:0000256" key="2">
    <source>
        <dbReference type="SAM" id="MobiDB-lite"/>
    </source>
</evidence>
<evidence type="ECO:0000313" key="5">
    <source>
        <dbReference type="Proteomes" id="UP000002037"/>
    </source>
</evidence>
<dbReference type="KEGG" id="ctp:CTRG_05488"/>
<dbReference type="Pfam" id="PF01627">
    <property type="entry name" value="Hpt"/>
    <property type="match status" value="1"/>
</dbReference>
<feature type="domain" description="HPt" evidence="3">
    <location>
        <begin position="30"/>
        <end position="130"/>
    </location>
</feature>
<keyword evidence="5" id="KW-1185">Reference proteome</keyword>
<protein>
    <recommendedName>
        <fullName evidence="3">HPt domain-containing protein</fullName>
    </recommendedName>
</protein>
<dbReference type="GO" id="GO:0043424">
    <property type="term" value="F:protein histidine kinase binding"/>
    <property type="evidence" value="ECO:0007669"/>
    <property type="project" value="InterPro"/>
</dbReference>
<evidence type="ECO:0000256" key="1">
    <source>
        <dbReference type="PROSITE-ProRule" id="PRU00110"/>
    </source>
</evidence>
<dbReference type="GO" id="GO:0005634">
    <property type="term" value="C:nucleus"/>
    <property type="evidence" value="ECO:0007669"/>
    <property type="project" value="TreeGrafter"/>
</dbReference>
<dbReference type="eggNOG" id="KOG4747">
    <property type="taxonomic scope" value="Eukaryota"/>
</dbReference>
<dbReference type="Gene3D" id="1.20.120.160">
    <property type="entry name" value="HPT domain"/>
    <property type="match status" value="1"/>
</dbReference>
<evidence type="ECO:0000313" key="4">
    <source>
        <dbReference type="EMBL" id="EER31036.1"/>
    </source>
</evidence>
<sequence>MPEEKLQKLQDSGLVEWSVFSEIVAMDEDEEGFSHSLFETFVSQVEDTFEEIDQYLKEKNLEKLSSSGHFLKGSAAALGLAKIANECERIQNYGHKINFDNFQLKDTQSANSDTTAKSGIDNGNEINDKTVVNNDSTNNNTEINDDEKTNDTIPDESSDDFWIALIQDALSKARDLFVKSREALEEYYD</sequence>
<organism evidence="4 5">
    <name type="scientific">Candida tropicalis (strain ATCC MYA-3404 / T1)</name>
    <name type="common">Yeast</name>
    <dbReference type="NCBI Taxonomy" id="294747"/>
    <lineage>
        <taxon>Eukaryota</taxon>
        <taxon>Fungi</taxon>
        <taxon>Dikarya</taxon>
        <taxon>Ascomycota</taxon>
        <taxon>Saccharomycotina</taxon>
        <taxon>Pichiomycetes</taxon>
        <taxon>Debaryomycetaceae</taxon>
        <taxon>Candida/Lodderomyces clade</taxon>
        <taxon>Candida</taxon>
    </lineage>
</organism>
<proteinExistence type="predicted"/>
<dbReference type="OrthoDB" id="1673781at2759"/>
<accession>C5MHD4</accession>
<name>C5MHD4_CANTT</name>
<dbReference type="GO" id="GO:0000160">
    <property type="term" value="P:phosphorelay signal transduction system"/>
    <property type="evidence" value="ECO:0007669"/>
    <property type="project" value="InterPro"/>
</dbReference>
<feature type="region of interest" description="Disordered" evidence="2">
    <location>
        <begin position="110"/>
        <end position="154"/>
    </location>
</feature>